<keyword evidence="7 8" id="KW-0472">Membrane</keyword>
<dbReference type="Pfam" id="PF01032">
    <property type="entry name" value="FecCD"/>
    <property type="match status" value="1"/>
</dbReference>
<feature type="transmembrane region" description="Helical" evidence="8">
    <location>
        <begin position="163"/>
        <end position="185"/>
    </location>
</feature>
<keyword evidence="5 8" id="KW-0812">Transmembrane</keyword>
<evidence type="ECO:0000256" key="4">
    <source>
        <dbReference type="ARBA" id="ARBA00022475"/>
    </source>
</evidence>
<feature type="transmembrane region" description="Helical" evidence="8">
    <location>
        <begin position="254"/>
        <end position="281"/>
    </location>
</feature>
<evidence type="ECO:0000256" key="5">
    <source>
        <dbReference type="ARBA" id="ARBA00022692"/>
    </source>
</evidence>
<keyword evidence="4" id="KW-1003">Cell membrane</keyword>
<dbReference type="PANTHER" id="PTHR30472:SF24">
    <property type="entry name" value="FERRIC ENTEROBACTIN TRANSPORT SYSTEM PERMEASE PROTEIN FEPG"/>
    <property type="match status" value="1"/>
</dbReference>
<keyword evidence="3" id="KW-0813">Transport</keyword>
<feature type="transmembrane region" description="Helical" evidence="8">
    <location>
        <begin position="76"/>
        <end position="94"/>
    </location>
</feature>
<feature type="transmembrane region" description="Helical" evidence="8">
    <location>
        <begin position="21"/>
        <end position="41"/>
    </location>
</feature>
<dbReference type="InterPro" id="IPR037294">
    <property type="entry name" value="ABC_BtuC-like"/>
</dbReference>
<reference evidence="9 10" key="1">
    <citation type="submission" date="2017-07" db="EMBL/GenBank/DDBJ databases">
        <title>Draft whole genome sequences of clinical Proprionibacteriaceae strains.</title>
        <authorList>
            <person name="Bernier A.-M."/>
            <person name="Bernard K."/>
            <person name="Domingo M.-C."/>
        </authorList>
    </citation>
    <scope>NUCLEOTIDE SEQUENCE [LARGE SCALE GENOMIC DNA]</scope>
    <source>
        <strain evidence="9 10">NML 160184</strain>
    </source>
</reference>
<proteinExistence type="inferred from homology"/>
<feature type="transmembrane region" description="Helical" evidence="8">
    <location>
        <begin position="130"/>
        <end position="151"/>
    </location>
</feature>
<feature type="transmembrane region" description="Helical" evidence="8">
    <location>
        <begin position="106"/>
        <end position="124"/>
    </location>
</feature>
<evidence type="ECO:0000256" key="7">
    <source>
        <dbReference type="ARBA" id="ARBA00023136"/>
    </source>
</evidence>
<sequence>MGRRTWWVPLRGGEIALPVRSLVVAGIIAALGFAVAVLALGTGDYPISPDRVVAALVGLGDEGDVLVVREWRLPRTLTALLLGAGLGVGGAIFQSLTRNPLGSPDIIGFGTGSYTGALIVMLVFQGGYLAVAGGSLIGGIATAVVVYALSLRRGQSGHSSDGFRLIITGIGVAAMLSAVNSWLILKAELEDAMRVAIWGAGSLNGITWEQAIPAAGIVAAILVATALLARSLQLMEMGDDMAAALGVRVERRRLLLMGVGITAVALVSATTGPIAFVALAAPQIARRVVNATGVPLVASALTGAVLLLGSDLIAQRIHPDTPLPVGVVTVSLGGGYLVWLLIREGRKAWQR</sequence>
<dbReference type="EMBL" id="NMVI01000015">
    <property type="protein sequence ID" value="OYN88000.1"/>
    <property type="molecule type" value="Genomic_DNA"/>
</dbReference>
<name>A0A255E9Q2_9ACTN</name>
<evidence type="ECO:0000256" key="2">
    <source>
        <dbReference type="ARBA" id="ARBA00007935"/>
    </source>
</evidence>
<dbReference type="CDD" id="cd06550">
    <property type="entry name" value="TM_ABC_iron-siderophores_like"/>
    <property type="match status" value="1"/>
</dbReference>
<dbReference type="GO" id="GO:0005886">
    <property type="term" value="C:plasma membrane"/>
    <property type="evidence" value="ECO:0007669"/>
    <property type="project" value="UniProtKB-SubCell"/>
</dbReference>
<dbReference type="InterPro" id="IPR000522">
    <property type="entry name" value="ABC_transptr_permease_BtuC"/>
</dbReference>
<dbReference type="GO" id="GO:0033214">
    <property type="term" value="P:siderophore-iron import into cell"/>
    <property type="evidence" value="ECO:0007669"/>
    <property type="project" value="TreeGrafter"/>
</dbReference>
<evidence type="ECO:0000313" key="9">
    <source>
        <dbReference type="EMBL" id="OYN88000.1"/>
    </source>
</evidence>
<accession>A0A255E9Q2</accession>
<keyword evidence="6 8" id="KW-1133">Transmembrane helix</keyword>
<comment type="similarity">
    <text evidence="2">Belongs to the binding-protein-dependent transport system permease family. FecCD subfamily.</text>
</comment>
<evidence type="ECO:0000256" key="6">
    <source>
        <dbReference type="ARBA" id="ARBA00022989"/>
    </source>
</evidence>
<organism evidence="9 10">
    <name type="scientific">Parenemella sanctibonifatiensis</name>
    <dbReference type="NCBI Taxonomy" id="2016505"/>
    <lineage>
        <taxon>Bacteria</taxon>
        <taxon>Bacillati</taxon>
        <taxon>Actinomycetota</taxon>
        <taxon>Actinomycetes</taxon>
        <taxon>Propionibacteriales</taxon>
        <taxon>Propionibacteriaceae</taxon>
        <taxon>Parenemella</taxon>
    </lineage>
</organism>
<dbReference type="SUPFAM" id="SSF81345">
    <property type="entry name" value="ABC transporter involved in vitamin B12 uptake, BtuC"/>
    <property type="match status" value="1"/>
</dbReference>
<evidence type="ECO:0000313" key="10">
    <source>
        <dbReference type="Proteomes" id="UP000216533"/>
    </source>
</evidence>
<evidence type="ECO:0000256" key="1">
    <source>
        <dbReference type="ARBA" id="ARBA00004651"/>
    </source>
</evidence>
<gene>
    <name evidence="9" type="ORF">CGZ92_06445</name>
</gene>
<evidence type="ECO:0000256" key="3">
    <source>
        <dbReference type="ARBA" id="ARBA00022448"/>
    </source>
</evidence>
<comment type="caution">
    <text evidence="9">The sequence shown here is derived from an EMBL/GenBank/DDBJ whole genome shotgun (WGS) entry which is preliminary data.</text>
</comment>
<dbReference type="Gene3D" id="1.10.3470.10">
    <property type="entry name" value="ABC transporter involved in vitamin B12 uptake, BtuC"/>
    <property type="match status" value="1"/>
</dbReference>
<dbReference type="Proteomes" id="UP000216533">
    <property type="component" value="Unassembled WGS sequence"/>
</dbReference>
<dbReference type="GO" id="GO:0022857">
    <property type="term" value="F:transmembrane transporter activity"/>
    <property type="evidence" value="ECO:0007669"/>
    <property type="project" value="InterPro"/>
</dbReference>
<feature type="transmembrane region" description="Helical" evidence="8">
    <location>
        <begin position="293"/>
        <end position="314"/>
    </location>
</feature>
<dbReference type="AlphaFoldDB" id="A0A255E9Q2"/>
<feature type="transmembrane region" description="Helical" evidence="8">
    <location>
        <begin position="211"/>
        <end position="233"/>
    </location>
</feature>
<evidence type="ECO:0000256" key="8">
    <source>
        <dbReference type="SAM" id="Phobius"/>
    </source>
</evidence>
<protein>
    <submittedName>
        <fullName evidence="9">Iron ABC transporter permease</fullName>
    </submittedName>
</protein>
<comment type="subcellular location">
    <subcellularLocation>
        <location evidence="1">Cell membrane</location>
        <topology evidence="1">Multi-pass membrane protein</topology>
    </subcellularLocation>
</comment>
<dbReference type="PANTHER" id="PTHR30472">
    <property type="entry name" value="FERRIC ENTEROBACTIN TRANSPORT SYSTEM PERMEASE PROTEIN"/>
    <property type="match status" value="1"/>
</dbReference>
<feature type="transmembrane region" description="Helical" evidence="8">
    <location>
        <begin position="321"/>
        <end position="342"/>
    </location>
</feature>